<dbReference type="PANTHER" id="PTHR11276">
    <property type="entry name" value="DNA POLYMERASE TYPE-X FAMILY MEMBER"/>
    <property type="match status" value="1"/>
</dbReference>
<dbReference type="CDD" id="cd00141">
    <property type="entry name" value="NT_POLXc"/>
    <property type="match status" value="1"/>
</dbReference>
<dbReference type="GeneTree" id="ENSGT00940000158584"/>
<proteinExistence type="inferred from homology"/>
<dbReference type="SUPFAM" id="SSF47802">
    <property type="entry name" value="DNA polymerase beta, N-terminal domain-like"/>
    <property type="match status" value="1"/>
</dbReference>
<dbReference type="InterPro" id="IPR019843">
    <property type="entry name" value="DNA_pol-X_BS"/>
</dbReference>
<evidence type="ECO:0000313" key="15">
    <source>
        <dbReference type="Ensembl" id="ENSOMEP00000000824.1"/>
    </source>
</evidence>
<dbReference type="Gene3D" id="1.10.150.20">
    <property type="entry name" value="5' to 3' exonuclease, C-terminal subdomain"/>
    <property type="match status" value="1"/>
</dbReference>
<evidence type="ECO:0000256" key="9">
    <source>
        <dbReference type="ARBA" id="ARBA00023242"/>
    </source>
</evidence>
<keyword evidence="6 12" id="KW-0548">Nucleotidyltransferase</keyword>
<keyword evidence="4" id="KW-0780">Terminal addition</keyword>
<dbReference type="GO" id="GO:0046872">
    <property type="term" value="F:metal ion binding"/>
    <property type="evidence" value="ECO:0007669"/>
    <property type="project" value="UniProtKB-UniRule"/>
</dbReference>
<dbReference type="InterPro" id="IPR027249">
    <property type="entry name" value="DNA/RNApol_mu"/>
</dbReference>
<feature type="binding site" evidence="13">
    <location>
        <position position="333"/>
    </location>
    <ligand>
        <name>Mg(2+)</name>
        <dbReference type="ChEBI" id="CHEBI:18420"/>
    </ligand>
</feature>
<evidence type="ECO:0000256" key="4">
    <source>
        <dbReference type="ARBA" id="ARBA00022639"/>
    </source>
</evidence>
<dbReference type="PIRSF" id="PIRSF501176">
    <property type="entry name" value="DNApol_mu"/>
    <property type="match status" value="1"/>
</dbReference>
<dbReference type="GO" id="GO:0006304">
    <property type="term" value="P:DNA modification"/>
    <property type="evidence" value="ECO:0007669"/>
    <property type="project" value="UniProtKB-KW"/>
</dbReference>
<evidence type="ECO:0000256" key="10">
    <source>
        <dbReference type="ARBA" id="ARBA00037135"/>
    </source>
</evidence>
<evidence type="ECO:0000256" key="8">
    <source>
        <dbReference type="ARBA" id="ARBA00022842"/>
    </source>
</evidence>
<dbReference type="InterPro" id="IPR027421">
    <property type="entry name" value="DNA_pol_lamdba_lyase_dom_sf"/>
</dbReference>
<organism evidence="15 16">
    <name type="scientific">Oryzias melastigma</name>
    <name type="common">Marine medaka</name>
    <dbReference type="NCBI Taxonomy" id="30732"/>
    <lineage>
        <taxon>Eukaryota</taxon>
        <taxon>Metazoa</taxon>
        <taxon>Chordata</taxon>
        <taxon>Craniata</taxon>
        <taxon>Vertebrata</taxon>
        <taxon>Euteleostomi</taxon>
        <taxon>Actinopterygii</taxon>
        <taxon>Neopterygii</taxon>
        <taxon>Teleostei</taxon>
        <taxon>Neoteleostei</taxon>
        <taxon>Acanthomorphata</taxon>
        <taxon>Ovalentaria</taxon>
        <taxon>Atherinomorphae</taxon>
        <taxon>Beloniformes</taxon>
        <taxon>Adrianichthyidae</taxon>
        <taxon>Oryziinae</taxon>
        <taxon>Oryzias</taxon>
    </lineage>
</organism>
<dbReference type="InterPro" id="IPR018944">
    <property type="entry name" value="DNA_pol_lambd_fingers_domain"/>
</dbReference>
<dbReference type="Proteomes" id="UP000261560">
    <property type="component" value="Unplaced"/>
</dbReference>
<comment type="subcellular location">
    <subcellularLocation>
        <location evidence="2 12">Nucleus</location>
    </subcellularLocation>
</comment>
<dbReference type="Pfam" id="PF14792">
    <property type="entry name" value="DNA_pol_B_palm"/>
    <property type="match status" value="1"/>
</dbReference>
<evidence type="ECO:0000256" key="6">
    <source>
        <dbReference type="ARBA" id="ARBA00022695"/>
    </source>
</evidence>
<evidence type="ECO:0000256" key="13">
    <source>
        <dbReference type="PIRSR" id="PIRSR000817-1"/>
    </source>
</evidence>
<sequence>LGHAVSKNMLRWPHPRKRLRSEEAPLAGSEKAAFGDVHIFLVERKMGRSRRSFLTQLARSKGFVVEDVLSDAVTHVVSEDGEASSLWAWLKDHSRSDLSRMHVLDISWFTDSMKEKRPVAVETKHLIQDVLPEVSTPTSAAAVSQYACQRRTTTENHNKNLTDAFEVLAENYEFNGMEGQCLAFRRAASVLKSLSWEVRSSERVHELPCLGETMEELILQYGRSFEVNKILSDERYQTLKLFTSVFGVGLKTAEKWYRRGLRTFPDVLEEPSIHLNRMQQSGFLHYGDISRAVSKAEAQALGSIIDEAVHAITPDGTLTLTGGFRRGKDFGHDVDFIVTTPERGQEERLLTSIIQHLKQQGILLFSDYQSSSFDMSKLPSHRFEAMDHFAKCFLILRLEGREVEGGLCRAEGDSRDWRAVRVDLVSPPPDRFAFTLLGWTGSRFERDLRRFARLERRMLLDNHALFDKTKKEFLAATTEKDIFAHLGLEYIEPWQRNA</sequence>
<dbReference type="InterPro" id="IPR036420">
    <property type="entry name" value="BRCT_dom_sf"/>
</dbReference>
<evidence type="ECO:0000256" key="2">
    <source>
        <dbReference type="ARBA" id="ARBA00004123"/>
    </source>
</evidence>
<dbReference type="PRINTS" id="PR00871">
    <property type="entry name" value="DNAPOLXTDT"/>
</dbReference>
<dbReference type="GO" id="GO:0003677">
    <property type="term" value="F:DNA binding"/>
    <property type="evidence" value="ECO:0007669"/>
    <property type="project" value="UniProtKB-UniRule"/>
</dbReference>
<dbReference type="PRINTS" id="PR00869">
    <property type="entry name" value="DNAPOLX"/>
</dbReference>
<evidence type="ECO:0000256" key="1">
    <source>
        <dbReference type="ARBA" id="ARBA00001946"/>
    </source>
</evidence>
<evidence type="ECO:0000256" key="11">
    <source>
        <dbReference type="ARBA" id="ARBA00048976"/>
    </source>
</evidence>
<feature type="binding site" evidence="13">
    <location>
        <position position="335"/>
    </location>
    <ligand>
        <name>Mg(2+)</name>
        <dbReference type="ChEBI" id="CHEBI:18420"/>
    </ligand>
</feature>
<dbReference type="InterPro" id="IPR028207">
    <property type="entry name" value="DNA_pol_B_palm_palm"/>
</dbReference>
<dbReference type="SUPFAM" id="SSF81301">
    <property type="entry name" value="Nucleotidyltransferase"/>
    <property type="match status" value="1"/>
</dbReference>
<dbReference type="GO" id="GO:0003912">
    <property type="term" value="F:DNA nucleotidylexotransferase activity"/>
    <property type="evidence" value="ECO:0007669"/>
    <property type="project" value="UniProtKB-KW"/>
</dbReference>
<comment type="catalytic activity">
    <reaction evidence="11">
        <text>DNA(n) + a 2'-deoxyribonucleoside 5'-triphosphate = DNA(n+1) + diphosphate</text>
        <dbReference type="Rhea" id="RHEA:22508"/>
        <dbReference type="Rhea" id="RHEA-COMP:17339"/>
        <dbReference type="Rhea" id="RHEA-COMP:17340"/>
        <dbReference type="ChEBI" id="CHEBI:33019"/>
        <dbReference type="ChEBI" id="CHEBI:61560"/>
        <dbReference type="ChEBI" id="CHEBI:173112"/>
        <dbReference type="EC" id="2.7.7.31"/>
    </reaction>
</comment>
<dbReference type="PROSITE" id="PS00522">
    <property type="entry name" value="DNA_POLYMERASE_X"/>
    <property type="match status" value="1"/>
</dbReference>
<dbReference type="InterPro" id="IPR001726">
    <property type="entry name" value="TdT/Mu"/>
</dbReference>
<dbReference type="FunFam" id="1.10.150.20:FF:000010">
    <property type="entry name" value="DNA polymerase lambda"/>
    <property type="match status" value="1"/>
</dbReference>
<keyword evidence="16" id="KW-1185">Reference proteome</keyword>
<dbReference type="Gene3D" id="3.40.50.10190">
    <property type="entry name" value="BRCT domain"/>
    <property type="match status" value="1"/>
</dbReference>
<dbReference type="InterPro" id="IPR037160">
    <property type="entry name" value="DNA_Pol_thumb_sf"/>
</dbReference>
<comment type="cofactor">
    <cofactor evidence="1 12 13">
        <name>Mg(2+)</name>
        <dbReference type="ChEBI" id="CHEBI:18420"/>
    </cofactor>
</comment>
<dbReference type="EC" id="2.7.7.7" evidence="12"/>
<dbReference type="SMART" id="SM00292">
    <property type="entry name" value="BRCT"/>
    <property type="match status" value="1"/>
</dbReference>
<dbReference type="Pfam" id="PF14716">
    <property type="entry name" value="HHH_8"/>
    <property type="match status" value="1"/>
</dbReference>
<keyword evidence="8 12" id="KW-0460">Magnesium</keyword>
<keyword evidence="9 12" id="KW-0539">Nucleus</keyword>
<comment type="catalytic activity">
    <reaction evidence="12">
        <text>DNA(n) + a 2'-deoxyribonucleoside 5'-triphosphate = DNA(n+1) + diphosphate</text>
        <dbReference type="Rhea" id="RHEA:22508"/>
        <dbReference type="Rhea" id="RHEA-COMP:17339"/>
        <dbReference type="Rhea" id="RHEA-COMP:17340"/>
        <dbReference type="ChEBI" id="CHEBI:33019"/>
        <dbReference type="ChEBI" id="CHEBI:61560"/>
        <dbReference type="ChEBI" id="CHEBI:173112"/>
        <dbReference type="EC" id="2.7.7.7"/>
    </reaction>
</comment>
<dbReference type="GO" id="GO:0005634">
    <property type="term" value="C:nucleus"/>
    <property type="evidence" value="ECO:0007669"/>
    <property type="project" value="UniProtKB-SubCell"/>
</dbReference>
<dbReference type="FunFam" id="3.40.50.10190:FF:000035">
    <property type="entry name" value="DNA-directed DNA/RNA polymerase mu"/>
    <property type="match status" value="1"/>
</dbReference>
<feature type="domain" description="BRCT" evidence="14">
    <location>
        <begin position="29"/>
        <end position="126"/>
    </location>
</feature>
<comment type="similarity">
    <text evidence="3 12">Belongs to the DNA polymerase type-X family.</text>
</comment>
<protein>
    <recommendedName>
        <fullName evidence="12">DNA-directed DNA/RNA polymerase mu</fullName>
        <ecNumber evidence="12">2.7.7.7</ecNumber>
    </recommendedName>
</protein>
<dbReference type="AlphaFoldDB" id="A0A3B3B6Q9"/>
<dbReference type="Gene3D" id="3.30.460.10">
    <property type="entry name" value="Beta Polymerase, domain 2"/>
    <property type="match status" value="1"/>
</dbReference>
<keyword evidence="5 12" id="KW-0808">Transferase</keyword>
<dbReference type="SMART" id="SM00483">
    <property type="entry name" value="POLXc"/>
    <property type="match status" value="1"/>
</dbReference>
<name>A0A3B3B6Q9_ORYME</name>
<comment type="function">
    <text evidence="12">Gap-filling polymerase involved in repair of DNA double-strand breaks by non-homologous end joining (NHEJ).</text>
</comment>
<dbReference type="Gene3D" id="1.10.150.110">
    <property type="entry name" value="DNA polymerase beta, N-terminal domain-like"/>
    <property type="match status" value="1"/>
</dbReference>
<dbReference type="PIRSF" id="PIRSF000817">
    <property type="entry name" value="DNA_NT"/>
    <property type="match status" value="1"/>
</dbReference>
<dbReference type="GO" id="GO:0003887">
    <property type="term" value="F:DNA-directed DNA polymerase activity"/>
    <property type="evidence" value="ECO:0007669"/>
    <property type="project" value="UniProtKB-UniRule"/>
</dbReference>
<dbReference type="InterPro" id="IPR001357">
    <property type="entry name" value="BRCT_dom"/>
</dbReference>
<dbReference type="GO" id="GO:0006303">
    <property type="term" value="P:double-strand break repair via nonhomologous end joining"/>
    <property type="evidence" value="ECO:0007669"/>
    <property type="project" value="TreeGrafter"/>
</dbReference>
<evidence type="ECO:0000259" key="14">
    <source>
        <dbReference type="PROSITE" id="PS50172"/>
    </source>
</evidence>
<dbReference type="PaxDb" id="30732-ENSOMEP00000000824"/>
<evidence type="ECO:0000256" key="12">
    <source>
        <dbReference type="PIRNR" id="PIRNR000817"/>
    </source>
</evidence>
<dbReference type="FunFam" id="3.30.460.10:FF:000068">
    <property type="entry name" value="DNA-directed DNA/RNA polymerase mu"/>
    <property type="match status" value="1"/>
</dbReference>
<dbReference type="SUPFAM" id="SSF81585">
    <property type="entry name" value="PsbU/PolX domain-like"/>
    <property type="match status" value="1"/>
</dbReference>
<dbReference type="PROSITE" id="PS50172">
    <property type="entry name" value="BRCT"/>
    <property type="match status" value="1"/>
</dbReference>
<evidence type="ECO:0000256" key="3">
    <source>
        <dbReference type="ARBA" id="ARBA00008323"/>
    </source>
</evidence>
<dbReference type="STRING" id="30732.ENSOMEP00000000824"/>
<accession>A0A3B3B6Q9</accession>
<dbReference type="Pfam" id="PF14791">
    <property type="entry name" value="DNA_pol_B_thumb"/>
    <property type="match status" value="1"/>
</dbReference>
<dbReference type="Ensembl" id="ENSOMET00000015221.1">
    <property type="protein sequence ID" value="ENSOMEP00000000824.1"/>
    <property type="gene ID" value="ENSOMEG00000001723.1"/>
</dbReference>
<reference evidence="15" key="2">
    <citation type="submission" date="2025-09" db="UniProtKB">
        <authorList>
            <consortium name="Ensembl"/>
        </authorList>
    </citation>
    <scope>IDENTIFICATION</scope>
</reference>
<keyword evidence="7 12" id="KW-0479">Metal-binding</keyword>
<dbReference type="InterPro" id="IPR002054">
    <property type="entry name" value="DNA-dir_DNA_pol_X"/>
</dbReference>
<comment type="function">
    <text evidence="10">Template-independent DNA polymerase which catalyzes the random addition of deoxynucleoside 5'-triphosphate to the 3'-end of a DNA initiator. One of the in vivo functions of this enzyme is the addition of nucleotides at the junction (N region) of rearranged Ig heavy chain and T-cell receptor gene segments during the maturation of B- and T-cells.</text>
</comment>
<dbReference type="FunFam" id="3.30.210.10:FF:000003">
    <property type="entry name" value="DNA nucleotidylexotransferase"/>
    <property type="match status" value="1"/>
</dbReference>
<evidence type="ECO:0000313" key="16">
    <source>
        <dbReference type="Proteomes" id="UP000261560"/>
    </source>
</evidence>
<dbReference type="Pfam" id="PF10391">
    <property type="entry name" value="DNA_pol_lambd_f"/>
    <property type="match status" value="1"/>
</dbReference>
<dbReference type="PANTHER" id="PTHR11276:SF21">
    <property type="entry name" value="DNA NUCLEOTIDYLEXOTRANSFERASE"/>
    <property type="match status" value="1"/>
</dbReference>
<dbReference type="Gene3D" id="3.30.210.10">
    <property type="entry name" value="DNA polymerase, thumb domain"/>
    <property type="match status" value="1"/>
</dbReference>
<dbReference type="InterPro" id="IPR043519">
    <property type="entry name" value="NT_sf"/>
</dbReference>
<evidence type="ECO:0000256" key="7">
    <source>
        <dbReference type="ARBA" id="ARBA00022723"/>
    </source>
</evidence>
<evidence type="ECO:0000256" key="5">
    <source>
        <dbReference type="ARBA" id="ARBA00022679"/>
    </source>
</evidence>
<dbReference type="InterPro" id="IPR029398">
    <property type="entry name" value="PolB_thumb"/>
</dbReference>
<dbReference type="InterPro" id="IPR022312">
    <property type="entry name" value="DNA_pol_X"/>
</dbReference>
<dbReference type="OMA" id="PKVINLW"/>
<dbReference type="SUPFAM" id="SSF52113">
    <property type="entry name" value="BRCT domain"/>
    <property type="match status" value="1"/>
</dbReference>
<feature type="binding site" evidence="13">
    <location>
        <position position="423"/>
    </location>
    <ligand>
        <name>Mg(2+)</name>
        <dbReference type="ChEBI" id="CHEBI:18420"/>
    </ligand>
</feature>
<dbReference type="InterPro" id="IPR010996">
    <property type="entry name" value="HHH_MUS81"/>
</dbReference>
<dbReference type="Pfam" id="PF00533">
    <property type="entry name" value="BRCT"/>
    <property type="match status" value="1"/>
</dbReference>
<dbReference type="FunFam" id="1.10.150.110:FF:000003">
    <property type="entry name" value="DNA polymerase mu"/>
    <property type="match status" value="1"/>
</dbReference>
<reference evidence="15" key="1">
    <citation type="submission" date="2025-08" db="UniProtKB">
        <authorList>
            <consortium name="Ensembl"/>
        </authorList>
    </citation>
    <scope>IDENTIFICATION</scope>
</reference>